<feature type="domain" description="SANT" evidence="8">
    <location>
        <begin position="55"/>
        <end position="106"/>
    </location>
</feature>
<comment type="subcellular location">
    <subcellularLocation>
        <location evidence="1">Nucleus</location>
    </subcellularLocation>
</comment>
<keyword evidence="4" id="KW-0804">Transcription</keyword>
<evidence type="ECO:0000256" key="2">
    <source>
        <dbReference type="ARBA" id="ARBA00023015"/>
    </source>
</evidence>
<dbReference type="SMART" id="SM00717">
    <property type="entry name" value="SANT"/>
    <property type="match status" value="1"/>
</dbReference>
<organism evidence="10 13">
    <name type="scientific">Medicago truncatula</name>
    <name type="common">Barrel medic</name>
    <name type="synonym">Medicago tribuloides</name>
    <dbReference type="NCBI Taxonomy" id="3880"/>
    <lineage>
        <taxon>Eukaryota</taxon>
        <taxon>Viridiplantae</taxon>
        <taxon>Streptophyta</taxon>
        <taxon>Embryophyta</taxon>
        <taxon>Tracheophyta</taxon>
        <taxon>Spermatophyta</taxon>
        <taxon>Magnoliopsida</taxon>
        <taxon>eudicotyledons</taxon>
        <taxon>Gunneridae</taxon>
        <taxon>Pentapetalae</taxon>
        <taxon>rosids</taxon>
        <taxon>fabids</taxon>
        <taxon>Fabales</taxon>
        <taxon>Fabaceae</taxon>
        <taxon>Papilionoideae</taxon>
        <taxon>50 kb inversion clade</taxon>
        <taxon>NPAAA clade</taxon>
        <taxon>Hologalegina</taxon>
        <taxon>IRL clade</taxon>
        <taxon>Trifolieae</taxon>
        <taxon>Medicago</taxon>
    </lineage>
</organism>
<evidence type="ECO:0000256" key="6">
    <source>
        <dbReference type="SAM" id="MobiDB-lite"/>
    </source>
</evidence>
<dbReference type="STRING" id="3880.G7J7Y9"/>
<name>G7J7Y9_MEDTR</name>
<dbReference type="Proteomes" id="UP000265566">
    <property type="component" value="Chromosome 3"/>
</dbReference>
<feature type="domain" description="Myb-like" evidence="7">
    <location>
        <begin position="52"/>
        <end position="102"/>
    </location>
</feature>
<evidence type="ECO:0000259" key="8">
    <source>
        <dbReference type="PROSITE" id="PS51293"/>
    </source>
</evidence>
<dbReference type="Pfam" id="PF00249">
    <property type="entry name" value="Myb_DNA-binding"/>
    <property type="match status" value="1"/>
</dbReference>
<reference evidence="10 13" key="2">
    <citation type="journal article" date="2014" name="BMC Genomics">
        <title>An improved genome release (version Mt4.0) for the model legume Medicago truncatula.</title>
        <authorList>
            <person name="Tang H."/>
            <person name="Krishnakumar V."/>
            <person name="Bidwell S."/>
            <person name="Rosen B."/>
            <person name="Chan A."/>
            <person name="Zhou S."/>
            <person name="Gentzbittel L."/>
            <person name="Childs K.L."/>
            <person name="Yandell M."/>
            <person name="Gundlach H."/>
            <person name="Mayer K.F."/>
            <person name="Schwartz D.C."/>
            <person name="Town C.D."/>
        </authorList>
    </citation>
    <scope>GENOME REANNOTATION</scope>
    <source>
        <strain evidence="12 13">cv. Jemalong A17</strain>
    </source>
</reference>
<keyword evidence="5" id="KW-0539">Nucleus</keyword>
<keyword evidence="13" id="KW-1185">Reference proteome</keyword>
<reference evidence="11" key="5">
    <citation type="journal article" date="2018" name="Nat. Plants">
        <title>Whole-genome landscape of Medicago truncatula symbiotic genes.</title>
        <authorList>
            <person name="Pecrix Y."/>
            <person name="Gamas P."/>
            <person name="Carrere S."/>
        </authorList>
    </citation>
    <scope>NUCLEOTIDE SEQUENCE</scope>
    <source>
        <tissue evidence="11">Leaves</tissue>
    </source>
</reference>
<feature type="compositionally biased region" description="Low complexity" evidence="6">
    <location>
        <begin position="174"/>
        <end position="191"/>
    </location>
</feature>
<dbReference type="CDD" id="cd00167">
    <property type="entry name" value="SANT"/>
    <property type="match status" value="1"/>
</dbReference>
<gene>
    <name evidence="10" type="ordered locus">MTR_3g064500</name>
    <name evidence="11" type="ORF">MtrunA17_Chr3g0109791</name>
</gene>
<dbReference type="InterPro" id="IPR006447">
    <property type="entry name" value="Myb_dom_plants"/>
</dbReference>
<dbReference type="Gramene" id="rna16365">
    <property type="protein sequence ID" value="RHN68072.1"/>
    <property type="gene ID" value="gene16365"/>
</dbReference>
<dbReference type="EMBL" id="PSQE01000003">
    <property type="protein sequence ID" value="RHN68072.1"/>
    <property type="molecule type" value="Genomic_DNA"/>
</dbReference>
<accession>A0A0C3VHN8</accession>
<dbReference type="EnsemblPlants" id="AES70883">
    <property type="protein sequence ID" value="AES70883"/>
    <property type="gene ID" value="MTR_3g064500"/>
</dbReference>
<evidence type="ECO:0000256" key="4">
    <source>
        <dbReference type="ARBA" id="ARBA00023163"/>
    </source>
</evidence>
<evidence type="ECO:0000256" key="1">
    <source>
        <dbReference type="ARBA" id="ARBA00004123"/>
    </source>
</evidence>
<reference evidence="10 13" key="1">
    <citation type="journal article" date="2011" name="Nature">
        <title>The Medicago genome provides insight into the evolution of rhizobial symbioses.</title>
        <authorList>
            <person name="Young N.D."/>
            <person name="Debelle F."/>
            <person name="Oldroyd G.E."/>
            <person name="Geurts R."/>
            <person name="Cannon S.B."/>
            <person name="Udvardi M.K."/>
            <person name="Benedito V.A."/>
            <person name="Mayer K.F."/>
            <person name="Gouzy J."/>
            <person name="Schoof H."/>
            <person name="Van de Peer Y."/>
            <person name="Proost S."/>
            <person name="Cook D.R."/>
            <person name="Meyers B.C."/>
            <person name="Spannagl M."/>
            <person name="Cheung F."/>
            <person name="De Mita S."/>
            <person name="Krishnakumar V."/>
            <person name="Gundlach H."/>
            <person name="Zhou S."/>
            <person name="Mudge J."/>
            <person name="Bharti A.K."/>
            <person name="Murray J.D."/>
            <person name="Naoumkina M.A."/>
            <person name="Rosen B."/>
            <person name="Silverstein K.A."/>
            <person name="Tang H."/>
            <person name="Rombauts S."/>
            <person name="Zhao P.X."/>
            <person name="Zhou P."/>
            <person name="Barbe V."/>
            <person name="Bardou P."/>
            <person name="Bechner M."/>
            <person name="Bellec A."/>
            <person name="Berger A."/>
            <person name="Berges H."/>
            <person name="Bidwell S."/>
            <person name="Bisseling T."/>
            <person name="Choisne N."/>
            <person name="Couloux A."/>
            <person name="Denny R."/>
            <person name="Deshpande S."/>
            <person name="Dai X."/>
            <person name="Doyle J.J."/>
            <person name="Dudez A.M."/>
            <person name="Farmer A.D."/>
            <person name="Fouteau S."/>
            <person name="Franken C."/>
            <person name="Gibelin C."/>
            <person name="Gish J."/>
            <person name="Goldstein S."/>
            <person name="Gonzalez A.J."/>
            <person name="Green P.J."/>
            <person name="Hallab A."/>
            <person name="Hartog M."/>
            <person name="Hua A."/>
            <person name="Humphray S.J."/>
            <person name="Jeong D.H."/>
            <person name="Jing Y."/>
            <person name="Jocker A."/>
            <person name="Kenton S.M."/>
            <person name="Kim D.J."/>
            <person name="Klee K."/>
            <person name="Lai H."/>
            <person name="Lang C."/>
            <person name="Lin S."/>
            <person name="Macmil S.L."/>
            <person name="Magdelenat G."/>
            <person name="Matthews L."/>
            <person name="McCorrison J."/>
            <person name="Monaghan E.L."/>
            <person name="Mun J.H."/>
            <person name="Najar F.Z."/>
            <person name="Nicholson C."/>
            <person name="Noirot C."/>
            <person name="O'Bleness M."/>
            <person name="Paule C.R."/>
            <person name="Poulain J."/>
            <person name="Prion F."/>
            <person name="Qin B."/>
            <person name="Qu C."/>
            <person name="Retzel E.F."/>
            <person name="Riddle C."/>
            <person name="Sallet E."/>
            <person name="Samain S."/>
            <person name="Samson N."/>
            <person name="Sanders I."/>
            <person name="Saurat O."/>
            <person name="Scarpelli C."/>
            <person name="Schiex T."/>
            <person name="Segurens B."/>
            <person name="Severin A.J."/>
            <person name="Sherrier D.J."/>
            <person name="Shi R."/>
            <person name="Sims S."/>
            <person name="Singer S.R."/>
            <person name="Sinharoy S."/>
            <person name="Sterck L."/>
            <person name="Viollet A."/>
            <person name="Wang B.B."/>
            <person name="Wang K."/>
            <person name="Wang M."/>
            <person name="Wang X."/>
            <person name="Warfsmann J."/>
            <person name="Weissenbach J."/>
            <person name="White D.D."/>
            <person name="White J.D."/>
            <person name="Wiley G.B."/>
            <person name="Wincker P."/>
            <person name="Xing Y."/>
            <person name="Yang L."/>
            <person name="Yao Z."/>
            <person name="Ying F."/>
            <person name="Zhai J."/>
            <person name="Zhou L."/>
            <person name="Zuber A."/>
            <person name="Denarie J."/>
            <person name="Dixon R.A."/>
            <person name="May G.D."/>
            <person name="Schwartz D.C."/>
            <person name="Rogers J."/>
            <person name="Quetier F."/>
            <person name="Town C.D."/>
            <person name="Roe B.A."/>
        </authorList>
    </citation>
    <scope>NUCLEOTIDE SEQUENCE [LARGE SCALE GENOMIC DNA]</scope>
    <source>
        <strain evidence="10">A17</strain>
        <strain evidence="12 13">cv. Jemalong A17</strain>
    </source>
</reference>
<proteinExistence type="predicted"/>
<dbReference type="InterPro" id="IPR017884">
    <property type="entry name" value="SANT_dom"/>
</dbReference>
<feature type="compositionally biased region" description="Polar residues" evidence="6">
    <location>
        <begin position="162"/>
        <end position="173"/>
    </location>
</feature>
<evidence type="ECO:0000256" key="3">
    <source>
        <dbReference type="ARBA" id="ARBA00023125"/>
    </source>
</evidence>
<reference evidence="14" key="4">
    <citation type="journal article" date="2018" name="Nat. Plants">
        <title>Whole-genome landscape of Medicago truncatula symbiotic genes.</title>
        <authorList>
            <person name="Pecrix Y."/>
            <person name="Staton S.E."/>
            <person name="Sallet E."/>
            <person name="Lelandais-Briere C."/>
            <person name="Moreau S."/>
            <person name="Carrere S."/>
            <person name="Blein T."/>
            <person name="Jardinaud M.F."/>
            <person name="Latrasse D."/>
            <person name="Zouine M."/>
            <person name="Zahm M."/>
            <person name="Kreplak J."/>
            <person name="Mayjonade B."/>
            <person name="Satge C."/>
            <person name="Perez M."/>
            <person name="Cauet S."/>
            <person name="Marande W."/>
            <person name="Chantry-Darmon C."/>
            <person name="Lopez-Roques C."/>
            <person name="Bouchez O."/>
            <person name="Berard A."/>
            <person name="Debelle F."/>
            <person name="Munos S."/>
            <person name="Bendahmane A."/>
            <person name="Berges H."/>
            <person name="Niebel A."/>
            <person name="Buitink J."/>
            <person name="Frugier F."/>
            <person name="Benhamed M."/>
            <person name="Crespi M."/>
            <person name="Gouzy J."/>
            <person name="Gamas P."/>
        </authorList>
    </citation>
    <scope>NUCLEOTIDE SEQUENCE [LARGE SCALE GENOMIC DNA]</scope>
    <source>
        <strain evidence="14">cv. Jemalong A17</strain>
    </source>
</reference>
<evidence type="ECO:0000313" key="11">
    <source>
        <dbReference type="EMBL" id="RHN68072.1"/>
    </source>
</evidence>
<dbReference type="GO" id="GO:0010468">
    <property type="term" value="P:regulation of gene expression"/>
    <property type="evidence" value="ECO:0007669"/>
    <property type="project" value="UniProtKB-ARBA"/>
</dbReference>
<dbReference type="PaxDb" id="3880-AES70883"/>
<protein>
    <submittedName>
        <fullName evidence="10">Myb transcription factor</fullName>
    </submittedName>
    <submittedName>
        <fullName evidence="11">Putative transcription factor MYB-HB-like family</fullName>
    </submittedName>
</protein>
<sequence>MISGLEQDGLTCSSVSPAVGNVAGSHPVTHIQLSDQLSCANDYALKARKPYTISKQRERWTDEEHKKFLEALKLYGRAWRSIEEHVGSKTAIQIRSHAQKFFSKILRDTSASITNTKESIEIPPPRPKRKPMHPYPRKLVETVGTKEISILKKAINSNSLKTSDFDQANQSPKSVLSTLGSESLGSSDSDTPNGSLSPISSISCVRASVFRPAEFKTPSEEEARLDADSAPDEKPLLKLEILSDESVSAKESIAEESSRPTLKLFGTTLIVKDFCKPSSPTIEACKPIPHDIHVRKGEGKLELLGKSTLCETSAISQLRVRVRRETCGKGFVPYKRCMSKNENQSSSATADER</sequence>
<dbReference type="InterPro" id="IPR009057">
    <property type="entry name" value="Homeodomain-like_sf"/>
</dbReference>
<dbReference type="PROSITE" id="PS50090">
    <property type="entry name" value="MYB_LIKE"/>
    <property type="match status" value="1"/>
</dbReference>
<dbReference type="PROSITE" id="PS51293">
    <property type="entry name" value="SANT"/>
    <property type="match status" value="1"/>
</dbReference>
<dbReference type="GO" id="GO:0005634">
    <property type="term" value="C:nucleus"/>
    <property type="evidence" value="ECO:0007669"/>
    <property type="project" value="UniProtKB-SubCell"/>
</dbReference>
<keyword evidence="2" id="KW-0805">Transcription regulation</keyword>
<dbReference type="FunFam" id="1.10.10.60:FF:000023">
    <property type="entry name" value="protein REVEILLE 6 isoform X1"/>
    <property type="match status" value="1"/>
</dbReference>
<dbReference type="PANTHER" id="PTHR12802">
    <property type="entry name" value="SWI/SNF COMPLEX-RELATED"/>
    <property type="match status" value="1"/>
</dbReference>
<evidence type="ECO:0000259" key="9">
    <source>
        <dbReference type="PROSITE" id="PS51294"/>
    </source>
</evidence>
<reference evidence="12" key="3">
    <citation type="submission" date="2015-04" db="UniProtKB">
        <authorList>
            <consortium name="EnsemblPlants"/>
        </authorList>
    </citation>
    <scope>IDENTIFICATION</scope>
    <source>
        <strain evidence="12">cv. Jemalong A17</strain>
    </source>
</reference>
<accession>G7J7Y9</accession>
<dbReference type="NCBIfam" id="TIGR01557">
    <property type="entry name" value="myb_SHAQKYF"/>
    <property type="match status" value="1"/>
</dbReference>
<dbReference type="Gene3D" id="1.10.10.60">
    <property type="entry name" value="Homeodomain-like"/>
    <property type="match status" value="1"/>
</dbReference>
<dbReference type="Proteomes" id="UP000002051">
    <property type="component" value="Chromosome 3"/>
</dbReference>
<dbReference type="HOGENOM" id="CLU_030536_0_0_1"/>
<feature type="region of interest" description="Disordered" evidence="6">
    <location>
        <begin position="162"/>
        <end position="197"/>
    </location>
</feature>
<dbReference type="AlphaFoldDB" id="G7J7Y9"/>
<dbReference type="PROSITE" id="PS51294">
    <property type="entry name" value="HTH_MYB"/>
    <property type="match status" value="1"/>
</dbReference>
<dbReference type="InterPro" id="IPR001005">
    <property type="entry name" value="SANT/Myb"/>
</dbReference>
<evidence type="ECO:0000259" key="7">
    <source>
        <dbReference type="PROSITE" id="PS50090"/>
    </source>
</evidence>
<evidence type="ECO:0000313" key="13">
    <source>
        <dbReference type="Proteomes" id="UP000002051"/>
    </source>
</evidence>
<dbReference type="PANTHER" id="PTHR12802:SF155">
    <property type="entry name" value="DEUBIQUITINASE MYSM1"/>
    <property type="match status" value="1"/>
</dbReference>
<feature type="domain" description="HTH myb-type" evidence="9">
    <location>
        <begin position="52"/>
        <end position="106"/>
    </location>
</feature>
<dbReference type="SUPFAM" id="SSF46689">
    <property type="entry name" value="Homeodomain-like"/>
    <property type="match status" value="1"/>
</dbReference>
<dbReference type="InterPro" id="IPR017930">
    <property type="entry name" value="Myb_dom"/>
</dbReference>
<evidence type="ECO:0000313" key="12">
    <source>
        <dbReference type="EnsemblPlants" id="AES70883"/>
    </source>
</evidence>
<dbReference type="GO" id="GO:0003677">
    <property type="term" value="F:DNA binding"/>
    <property type="evidence" value="ECO:0007669"/>
    <property type="project" value="UniProtKB-KW"/>
</dbReference>
<dbReference type="EMBL" id="CM001219">
    <property type="protein sequence ID" value="AES70883.2"/>
    <property type="molecule type" value="Genomic_DNA"/>
</dbReference>
<evidence type="ECO:0000256" key="5">
    <source>
        <dbReference type="ARBA" id="ARBA00023242"/>
    </source>
</evidence>
<evidence type="ECO:0000313" key="14">
    <source>
        <dbReference type="Proteomes" id="UP000265566"/>
    </source>
</evidence>
<keyword evidence="3" id="KW-0238">DNA-binding</keyword>
<evidence type="ECO:0000313" key="10">
    <source>
        <dbReference type="EMBL" id="AES70883.2"/>
    </source>
</evidence>
<dbReference type="eggNOG" id="KOG0724">
    <property type="taxonomic scope" value="Eukaryota"/>
</dbReference>